<name>A0AAD1UC45_EUPCR</name>
<dbReference type="AlphaFoldDB" id="A0AAD1UC45"/>
<accession>A0AAD1UC45</accession>
<evidence type="ECO:0008006" key="3">
    <source>
        <dbReference type="Google" id="ProtNLM"/>
    </source>
</evidence>
<keyword evidence="2" id="KW-1185">Reference proteome</keyword>
<evidence type="ECO:0000313" key="1">
    <source>
        <dbReference type="EMBL" id="CAI2366122.1"/>
    </source>
</evidence>
<proteinExistence type="predicted"/>
<evidence type="ECO:0000313" key="2">
    <source>
        <dbReference type="Proteomes" id="UP001295684"/>
    </source>
</evidence>
<protein>
    <recommendedName>
        <fullName evidence="3">BTB domain-containing protein</fullName>
    </recommendedName>
</protein>
<reference evidence="1" key="1">
    <citation type="submission" date="2023-07" db="EMBL/GenBank/DDBJ databases">
        <authorList>
            <consortium name="AG Swart"/>
            <person name="Singh M."/>
            <person name="Singh A."/>
            <person name="Seah K."/>
            <person name="Emmerich C."/>
        </authorList>
    </citation>
    <scope>NUCLEOTIDE SEQUENCE</scope>
    <source>
        <strain evidence="1">DP1</strain>
    </source>
</reference>
<dbReference type="EMBL" id="CAMPGE010007197">
    <property type="protein sequence ID" value="CAI2366122.1"/>
    <property type="molecule type" value="Genomic_DNA"/>
</dbReference>
<dbReference type="Proteomes" id="UP001295684">
    <property type="component" value="Unassembled WGS sequence"/>
</dbReference>
<sequence length="528" mass="61841">MPQISVIDLGYYQLPRPFRNFEIKVEDLEGDKVYVLETNTLLLVQYSEFFVKYLKDTFNSQSDKEVKLQADVCSSHSVSCILKWMHCNFLCKLRSLPKSMNQKTTKARQRDSLTEILSEKSSLKDFDLFELFKTSEFFMVKKEFYDDLQFSLMLLTNEDTSVDLFEQILVISQYFGACVEQIKSLVMKFIYSHFSRIEGIPRLFEVFENNEDILNIIIMASHYLKMNDQKHLESYIDTLKSYFDKNVFGCLEMFRKAAREKLPNSVGFEYFTAEVQAASIYLNASSDIEDFEMIQLHKGTHFVWKVKIKLNDRKEIGVFFSPRIQKQDGRLVTGREDRSIIEKYGNFRTAFYNIQLENCFMSVYGKNHSLYSFPLTENYFFGPSNVATTPDIVNFLERNAKSSYHIKIQLYEDPVHSAIMNYIGMHFESLLIKASDRDLGKIDPKEFICLMESKIHQNLSPTTLLKIIDRYCIVKELSLSHRSQIMATISVSSNDLARYHEQSREMFFGPQSGYSIIFTPEYQRLLEF</sequence>
<gene>
    <name evidence="1" type="ORF">ECRASSUSDP1_LOCUS7393</name>
</gene>
<comment type="caution">
    <text evidence="1">The sequence shown here is derived from an EMBL/GenBank/DDBJ whole genome shotgun (WGS) entry which is preliminary data.</text>
</comment>
<organism evidence="1 2">
    <name type="scientific">Euplotes crassus</name>
    <dbReference type="NCBI Taxonomy" id="5936"/>
    <lineage>
        <taxon>Eukaryota</taxon>
        <taxon>Sar</taxon>
        <taxon>Alveolata</taxon>
        <taxon>Ciliophora</taxon>
        <taxon>Intramacronucleata</taxon>
        <taxon>Spirotrichea</taxon>
        <taxon>Hypotrichia</taxon>
        <taxon>Euplotida</taxon>
        <taxon>Euplotidae</taxon>
        <taxon>Moneuplotes</taxon>
    </lineage>
</organism>